<protein>
    <recommendedName>
        <fullName evidence="2">CBF1-interacting co-repressor CIR N-terminal domain-containing protein</fullName>
    </recommendedName>
</protein>
<dbReference type="Pfam" id="PF10197">
    <property type="entry name" value="Cir_N"/>
    <property type="match status" value="1"/>
</dbReference>
<evidence type="ECO:0000256" key="1">
    <source>
        <dbReference type="SAM" id="MobiDB-lite"/>
    </source>
</evidence>
<feature type="compositionally biased region" description="Basic and acidic residues" evidence="1">
    <location>
        <begin position="89"/>
        <end position="105"/>
    </location>
</feature>
<feature type="compositionally biased region" description="Basic and acidic residues" evidence="1">
    <location>
        <begin position="180"/>
        <end position="194"/>
    </location>
</feature>
<dbReference type="SMART" id="SM01083">
    <property type="entry name" value="Cir_N"/>
    <property type="match status" value="1"/>
</dbReference>
<dbReference type="InterPro" id="IPR019339">
    <property type="entry name" value="CIR_N_dom"/>
</dbReference>
<evidence type="ECO:0000313" key="3">
    <source>
        <dbReference type="EMBL" id="KAL3268074.1"/>
    </source>
</evidence>
<reference evidence="3 4" key="1">
    <citation type="journal article" date="2021" name="BMC Biol.">
        <title>Horizontally acquired antibacterial genes associated with adaptive radiation of ladybird beetles.</title>
        <authorList>
            <person name="Li H.S."/>
            <person name="Tang X.F."/>
            <person name="Huang Y.H."/>
            <person name="Xu Z.Y."/>
            <person name="Chen M.L."/>
            <person name="Du X.Y."/>
            <person name="Qiu B.Y."/>
            <person name="Chen P.T."/>
            <person name="Zhang W."/>
            <person name="Slipinski A."/>
            <person name="Escalona H.E."/>
            <person name="Waterhouse R.M."/>
            <person name="Zwick A."/>
            <person name="Pang H."/>
        </authorList>
    </citation>
    <scope>NUCLEOTIDE SEQUENCE [LARGE SCALE GENOMIC DNA]</scope>
    <source>
        <strain evidence="3">SYSU2018</strain>
    </source>
</reference>
<feature type="region of interest" description="Disordered" evidence="1">
    <location>
        <begin position="23"/>
        <end position="46"/>
    </location>
</feature>
<feature type="region of interest" description="Disordered" evidence="1">
    <location>
        <begin position="175"/>
        <end position="254"/>
    </location>
</feature>
<feature type="compositionally biased region" description="Basic residues" evidence="1">
    <location>
        <begin position="195"/>
        <end position="215"/>
    </location>
</feature>
<evidence type="ECO:0000313" key="4">
    <source>
        <dbReference type="Proteomes" id="UP001516400"/>
    </source>
</evidence>
<organism evidence="3 4">
    <name type="scientific">Cryptolaemus montrouzieri</name>
    <dbReference type="NCBI Taxonomy" id="559131"/>
    <lineage>
        <taxon>Eukaryota</taxon>
        <taxon>Metazoa</taxon>
        <taxon>Ecdysozoa</taxon>
        <taxon>Arthropoda</taxon>
        <taxon>Hexapoda</taxon>
        <taxon>Insecta</taxon>
        <taxon>Pterygota</taxon>
        <taxon>Neoptera</taxon>
        <taxon>Endopterygota</taxon>
        <taxon>Coleoptera</taxon>
        <taxon>Polyphaga</taxon>
        <taxon>Cucujiformia</taxon>
        <taxon>Coccinelloidea</taxon>
        <taxon>Coccinellidae</taxon>
        <taxon>Scymninae</taxon>
        <taxon>Scymnini</taxon>
        <taxon>Cryptolaemus</taxon>
    </lineage>
</organism>
<gene>
    <name evidence="3" type="ORF">HHI36_007203</name>
</gene>
<dbReference type="Proteomes" id="UP001516400">
    <property type="component" value="Unassembled WGS sequence"/>
</dbReference>
<evidence type="ECO:0000259" key="2">
    <source>
        <dbReference type="SMART" id="SM01083"/>
    </source>
</evidence>
<sequence>MNILPKKRWHVRNKDNIARVRRDEAKAAEEENERKQRLKQAEREAKTNLLRDKARLRVGCKDFISLSEKTEDEFSGHINFFQELEDGHEESNRKNKEHEKEKKEEIEKYEKQIGYLTYLGQDTNEALGKKNWYDQAPIRESDKDEELNLKSKVKDDPLEIMKKYVPSTYIQKNITSIKASDIETRKRKQSESYSHHSHSKKKKKHKKKCKHKSRRKSYDSDSDESTDLEKKQKIEILRKERIEREKEEKRRSDALLAQVKKRDVSSNAEIVQRKYNSQFNPEIARQNFSQ</sequence>
<dbReference type="PANTHER" id="PTHR22093">
    <property type="entry name" value="LEUKOCYTE RECEPTOR CLUSTER LRC MEMBER 1"/>
    <property type="match status" value="1"/>
</dbReference>
<dbReference type="AlphaFoldDB" id="A0ABD2MNV2"/>
<proteinExistence type="predicted"/>
<dbReference type="PANTHER" id="PTHR22093:SF0">
    <property type="entry name" value="LEUKOCYTE RECEPTOR CLUSTER MEMBER 1"/>
    <property type="match status" value="1"/>
</dbReference>
<name>A0ABD2MNV2_9CUCU</name>
<feature type="compositionally biased region" description="Basic and acidic residues" evidence="1">
    <location>
        <begin position="227"/>
        <end position="253"/>
    </location>
</feature>
<dbReference type="InterPro" id="IPR039875">
    <property type="entry name" value="LENG1-like"/>
</dbReference>
<keyword evidence="4" id="KW-1185">Reference proteome</keyword>
<comment type="caution">
    <text evidence="3">The sequence shown here is derived from an EMBL/GenBank/DDBJ whole genome shotgun (WGS) entry which is preliminary data.</text>
</comment>
<accession>A0ABD2MNV2</accession>
<feature type="domain" description="CBF1-interacting co-repressor CIR N-terminal" evidence="2">
    <location>
        <begin position="8"/>
        <end position="44"/>
    </location>
</feature>
<feature type="region of interest" description="Disordered" evidence="1">
    <location>
        <begin position="129"/>
        <end position="150"/>
    </location>
</feature>
<dbReference type="EMBL" id="JABFTP020000021">
    <property type="protein sequence ID" value="KAL3268074.1"/>
    <property type="molecule type" value="Genomic_DNA"/>
</dbReference>
<feature type="region of interest" description="Disordered" evidence="1">
    <location>
        <begin position="84"/>
        <end position="105"/>
    </location>
</feature>